<comment type="catalytic activity">
    <reaction evidence="3">
        <text>[thioredoxin]-dithiol + NADP(+) = [thioredoxin]-disulfide + NADPH + H(+)</text>
        <dbReference type="Rhea" id="RHEA:20345"/>
        <dbReference type="Rhea" id="RHEA-COMP:10698"/>
        <dbReference type="Rhea" id="RHEA-COMP:10700"/>
        <dbReference type="ChEBI" id="CHEBI:15378"/>
        <dbReference type="ChEBI" id="CHEBI:29950"/>
        <dbReference type="ChEBI" id="CHEBI:50058"/>
        <dbReference type="ChEBI" id="CHEBI:57783"/>
        <dbReference type="ChEBI" id="CHEBI:58349"/>
        <dbReference type="EC" id="1.8.1.9"/>
    </reaction>
</comment>
<dbReference type="PRINTS" id="PR00368">
    <property type="entry name" value="FADPNR"/>
</dbReference>
<dbReference type="EMBL" id="JAJFZV010000015">
    <property type="protein sequence ID" value="MCC3298964.1"/>
    <property type="molecule type" value="Genomic_DNA"/>
</dbReference>
<feature type="domain" description="FAD/NAD(P)-binding" evidence="5">
    <location>
        <begin position="32"/>
        <end position="316"/>
    </location>
</feature>
<dbReference type="PANTHER" id="PTHR48105">
    <property type="entry name" value="THIOREDOXIN REDUCTASE 1-RELATED-RELATED"/>
    <property type="match status" value="1"/>
</dbReference>
<dbReference type="RefSeq" id="WP_227896859.1">
    <property type="nucleotide sequence ID" value="NZ_CP099466.1"/>
</dbReference>
<evidence type="ECO:0000256" key="4">
    <source>
        <dbReference type="SAM" id="MobiDB-lite"/>
    </source>
</evidence>
<dbReference type="SUPFAM" id="SSF51905">
    <property type="entry name" value="FAD/NAD(P)-binding domain"/>
    <property type="match status" value="1"/>
</dbReference>
<evidence type="ECO:0000256" key="3">
    <source>
        <dbReference type="ARBA" id="ARBA00048132"/>
    </source>
</evidence>
<name>A0A9X1SFY6_9MICC</name>
<dbReference type="Proteomes" id="UP001139158">
    <property type="component" value="Unassembled WGS sequence"/>
</dbReference>
<dbReference type="InterPro" id="IPR023753">
    <property type="entry name" value="FAD/NAD-binding_dom"/>
</dbReference>
<proteinExistence type="predicted"/>
<comment type="caution">
    <text evidence="6">The sequence shown here is derived from an EMBL/GenBank/DDBJ whole genome shotgun (WGS) entry which is preliminary data.</text>
</comment>
<dbReference type="InterPro" id="IPR050097">
    <property type="entry name" value="Ferredoxin-NADP_redctase_2"/>
</dbReference>
<feature type="region of interest" description="Disordered" evidence="4">
    <location>
        <begin position="1"/>
        <end position="26"/>
    </location>
</feature>
<dbReference type="Pfam" id="PF07992">
    <property type="entry name" value="Pyr_redox_2"/>
    <property type="match status" value="1"/>
</dbReference>
<dbReference type="Gene3D" id="3.50.50.60">
    <property type="entry name" value="FAD/NAD(P)-binding domain"/>
    <property type="match status" value="2"/>
</dbReference>
<sequence length="349" mass="36044">MQRTGEGLEFGMESAGQDSTGTGNGRPAAGEYDVVVIGGGAAGLSGALALARARRTVLVVDAGEPRNAPASHVHNYLGQEGAPPAELYAAGRQEVLQYGAEIVQGRVETVGRIDGGGFSVRLASGDTVRACRILAATGGADRLPDVEGVREHWGTGVLHCPYCHGWEVRDKEIGILAVDMATAVHQALMWRQWSEHVALFLHTAGTPDAEQAEQLAARGIRVVEGEVIRVEGPEKVTGLRLASGALEPCDAVVVFTRVQARAGYLAGVGLEAVEQFAGEIPTGTAVPVKPNGATEVPGVYAAGNVAEPMVQVIASAAAGMSAGAAINMDLITEDIQQAVESAARSVRSG</sequence>
<dbReference type="AlphaFoldDB" id="A0A9X1SFY6"/>
<keyword evidence="1" id="KW-0285">Flavoprotein</keyword>
<gene>
    <name evidence="6" type="ORF">LJ757_14290</name>
</gene>
<evidence type="ECO:0000256" key="1">
    <source>
        <dbReference type="ARBA" id="ARBA00022630"/>
    </source>
</evidence>
<keyword evidence="7" id="KW-1185">Reference proteome</keyword>
<dbReference type="PRINTS" id="PR00469">
    <property type="entry name" value="PNDRDTASEII"/>
</dbReference>
<evidence type="ECO:0000256" key="2">
    <source>
        <dbReference type="ARBA" id="ARBA00023002"/>
    </source>
</evidence>
<dbReference type="InterPro" id="IPR036188">
    <property type="entry name" value="FAD/NAD-bd_sf"/>
</dbReference>
<accession>A0A9X1SFY6</accession>
<protein>
    <submittedName>
        <fullName evidence="6">NAD(P)/FAD-dependent oxidoreductase</fullName>
    </submittedName>
</protein>
<evidence type="ECO:0000313" key="6">
    <source>
        <dbReference type="EMBL" id="MCC3298964.1"/>
    </source>
</evidence>
<keyword evidence="2" id="KW-0560">Oxidoreductase</keyword>
<evidence type="ECO:0000313" key="7">
    <source>
        <dbReference type="Proteomes" id="UP001139158"/>
    </source>
</evidence>
<evidence type="ECO:0000259" key="5">
    <source>
        <dbReference type="Pfam" id="PF07992"/>
    </source>
</evidence>
<dbReference type="GO" id="GO:0004791">
    <property type="term" value="F:thioredoxin-disulfide reductase (NADPH) activity"/>
    <property type="evidence" value="ECO:0007669"/>
    <property type="project" value="UniProtKB-EC"/>
</dbReference>
<organism evidence="6 7">
    <name type="scientific">Arthrobacter caoxuetaonis</name>
    <dbReference type="NCBI Taxonomy" id="2886935"/>
    <lineage>
        <taxon>Bacteria</taxon>
        <taxon>Bacillati</taxon>
        <taxon>Actinomycetota</taxon>
        <taxon>Actinomycetes</taxon>
        <taxon>Micrococcales</taxon>
        <taxon>Micrococcaceae</taxon>
        <taxon>Arthrobacter</taxon>
    </lineage>
</organism>
<reference evidence="6" key="1">
    <citation type="submission" date="2021-10" db="EMBL/GenBank/DDBJ databases">
        <title>Novel species in genus Arthrobacter.</title>
        <authorList>
            <person name="Liu Y."/>
        </authorList>
    </citation>
    <scope>NUCLEOTIDE SEQUENCE</scope>
    <source>
        <strain evidence="6">Zg-Y453</strain>
    </source>
</reference>